<dbReference type="InterPro" id="IPR014001">
    <property type="entry name" value="Helicase_ATP-bd"/>
</dbReference>
<evidence type="ECO:0000256" key="7">
    <source>
        <dbReference type="ARBA" id="ARBA00034808"/>
    </source>
</evidence>
<evidence type="ECO:0000256" key="3">
    <source>
        <dbReference type="ARBA" id="ARBA00022840"/>
    </source>
</evidence>
<dbReference type="GO" id="GO:0005694">
    <property type="term" value="C:chromosome"/>
    <property type="evidence" value="ECO:0007669"/>
    <property type="project" value="TreeGrafter"/>
</dbReference>
<dbReference type="InterPro" id="IPR011545">
    <property type="entry name" value="DEAD/DEAH_box_helicase_dom"/>
</dbReference>
<keyword evidence="4" id="KW-0238">DNA-binding</keyword>
<dbReference type="PROSITE" id="PS51192">
    <property type="entry name" value="HELICASE_ATP_BIND_1"/>
    <property type="match status" value="1"/>
</dbReference>
<evidence type="ECO:0000256" key="5">
    <source>
        <dbReference type="ARBA" id="ARBA00023235"/>
    </source>
</evidence>
<dbReference type="SUPFAM" id="SSF52540">
    <property type="entry name" value="P-loop containing nucleoside triphosphate hydrolases"/>
    <property type="match status" value="1"/>
</dbReference>
<comment type="catalytic activity">
    <reaction evidence="6">
        <text>Couples ATP hydrolysis with the unwinding of duplex DNA by translocating in the 3'-5' direction.</text>
        <dbReference type="EC" id="5.6.2.4"/>
    </reaction>
</comment>
<evidence type="ECO:0000313" key="12">
    <source>
        <dbReference type="Proteomes" id="UP000309038"/>
    </source>
</evidence>
<dbReference type="GO" id="GO:0000724">
    <property type="term" value="P:double-strand break repair via homologous recombination"/>
    <property type="evidence" value="ECO:0007669"/>
    <property type="project" value="TreeGrafter"/>
</dbReference>
<dbReference type="Pfam" id="PF00271">
    <property type="entry name" value="Helicase_C"/>
    <property type="match status" value="1"/>
</dbReference>
<comment type="similarity">
    <text evidence="1">Belongs to the helicase family. RecQ subfamily.</text>
</comment>
<name>A0A4S4KBY8_9APHY</name>
<protein>
    <recommendedName>
        <fullName evidence="7">DNA 3'-5' helicase</fullName>
        <ecNumber evidence="7">5.6.2.4</ecNumber>
    </recommendedName>
</protein>
<evidence type="ECO:0000259" key="9">
    <source>
        <dbReference type="PROSITE" id="PS51192"/>
    </source>
</evidence>
<dbReference type="EC" id="5.6.2.4" evidence="7"/>
<organism evidence="11 12">
    <name type="scientific">Hermanssonia centrifuga</name>
    <dbReference type="NCBI Taxonomy" id="98765"/>
    <lineage>
        <taxon>Eukaryota</taxon>
        <taxon>Fungi</taxon>
        <taxon>Dikarya</taxon>
        <taxon>Basidiomycota</taxon>
        <taxon>Agaricomycotina</taxon>
        <taxon>Agaricomycetes</taxon>
        <taxon>Polyporales</taxon>
        <taxon>Meruliaceae</taxon>
        <taxon>Hermanssonia</taxon>
    </lineage>
</organism>
<keyword evidence="5" id="KW-0413">Isomerase</keyword>
<dbReference type="EMBL" id="SGPJ01000314">
    <property type="protein sequence ID" value="THG95516.1"/>
    <property type="molecule type" value="Genomic_DNA"/>
</dbReference>
<dbReference type="PANTHER" id="PTHR13710">
    <property type="entry name" value="DNA HELICASE RECQ FAMILY MEMBER"/>
    <property type="match status" value="1"/>
</dbReference>
<dbReference type="GO" id="GO:0005524">
    <property type="term" value="F:ATP binding"/>
    <property type="evidence" value="ECO:0007669"/>
    <property type="project" value="UniProtKB-KW"/>
</dbReference>
<dbReference type="PROSITE" id="PS51194">
    <property type="entry name" value="HELICASE_CTER"/>
    <property type="match status" value="1"/>
</dbReference>
<dbReference type="GO" id="GO:0003677">
    <property type="term" value="F:DNA binding"/>
    <property type="evidence" value="ECO:0007669"/>
    <property type="project" value="UniProtKB-KW"/>
</dbReference>
<dbReference type="PANTHER" id="PTHR13710:SF105">
    <property type="entry name" value="ATP-DEPENDENT DNA HELICASE Q1"/>
    <property type="match status" value="1"/>
</dbReference>
<keyword evidence="3" id="KW-0067">ATP-binding</keyword>
<dbReference type="Gene3D" id="3.40.50.300">
    <property type="entry name" value="P-loop containing nucleotide triphosphate hydrolases"/>
    <property type="match status" value="2"/>
</dbReference>
<gene>
    <name evidence="11" type="ORF">EW026_g6154</name>
</gene>
<evidence type="ECO:0000256" key="2">
    <source>
        <dbReference type="ARBA" id="ARBA00022741"/>
    </source>
</evidence>
<evidence type="ECO:0000256" key="6">
    <source>
        <dbReference type="ARBA" id="ARBA00034617"/>
    </source>
</evidence>
<comment type="caution">
    <text evidence="11">The sequence shown here is derived from an EMBL/GenBank/DDBJ whole genome shotgun (WGS) entry which is preliminary data.</text>
</comment>
<evidence type="ECO:0000259" key="10">
    <source>
        <dbReference type="PROSITE" id="PS51194"/>
    </source>
</evidence>
<feature type="domain" description="Helicase C-terminal" evidence="10">
    <location>
        <begin position="278"/>
        <end position="435"/>
    </location>
</feature>
<dbReference type="InterPro" id="IPR027417">
    <property type="entry name" value="P-loop_NTPase"/>
</dbReference>
<proteinExistence type="inferred from homology"/>
<dbReference type="InterPro" id="IPR001650">
    <property type="entry name" value="Helicase_C-like"/>
</dbReference>
<dbReference type="SMART" id="SM00490">
    <property type="entry name" value="HELICc"/>
    <property type="match status" value="1"/>
</dbReference>
<dbReference type="Proteomes" id="UP000309038">
    <property type="component" value="Unassembled WGS sequence"/>
</dbReference>
<feature type="domain" description="Helicase ATP-binding" evidence="9">
    <location>
        <begin position="66"/>
        <end position="240"/>
    </location>
</feature>
<accession>A0A4S4KBY8</accession>
<keyword evidence="12" id="KW-1185">Reference proteome</keyword>
<evidence type="ECO:0000256" key="4">
    <source>
        <dbReference type="ARBA" id="ARBA00023125"/>
    </source>
</evidence>
<evidence type="ECO:0000256" key="1">
    <source>
        <dbReference type="ARBA" id="ARBA00005446"/>
    </source>
</evidence>
<evidence type="ECO:0000256" key="8">
    <source>
        <dbReference type="SAM" id="MobiDB-lite"/>
    </source>
</evidence>
<sequence>MAHQPLPGAADITASGNYSYTLLNKSRAAATKDYEYNSEETRKTITEEVQTRCSGKIPYDWQLDVSEALLLGLDTILIAGTGSGKTLPFVMPLLADKTGKSKVIILSMLNELERDQATRFNAMGLSATPVNGETWDNRMHQDLLKNKYRVILTSPEMILGHPEFSKLMRSPEYMKDVLMIVIDEAHCITQWGQDFCEQFAQVEKIRSFVARTVPFLVASATLPPLVLSDIQLKLNFSTERLFTINLGNDRHNITTIVSCIDGAAKDLRALDFVLGEAALGSELICTIVYVNTRDLALLSWLHLRDLLPTELHHQIDFIHGKRSPCTKRRVMRRFRNGDIKILCATEAAGMGMDIPDIRRVVQYMLPKTLSDWVQHYGRAGRDGLPALAVLLVEPSVFTLRKKKNIDLKDTKKTLAVKKEQAPRIVVSPFPLDNPEDKQISDELEIVAASGCSQPEETSILPIELEECELEHAKKVEEALRRWVEAVTCRRAISNEYFNNPPRTEALTVPCCDNCLLHRGDDPMSALNDADLETLALIKHLTCRDEPEIDHGDPMDVDEMVEPSTSRKSKGDMLATSLLKLRVGSQCASAGPDLNKDCLEDLH</sequence>
<dbReference type="GO" id="GO:0043138">
    <property type="term" value="F:3'-5' DNA helicase activity"/>
    <property type="evidence" value="ECO:0007669"/>
    <property type="project" value="UniProtKB-EC"/>
</dbReference>
<reference evidence="11 12" key="1">
    <citation type="submission" date="2019-02" db="EMBL/GenBank/DDBJ databases">
        <title>Genome sequencing of the rare red list fungi Phlebia centrifuga.</title>
        <authorList>
            <person name="Buettner E."/>
            <person name="Kellner H."/>
        </authorList>
    </citation>
    <scope>NUCLEOTIDE SEQUENCE [LARGE SCALE GENOMIC DNA]</scope>
    <source>
        <strain evidence="11 12">DSM 108282</strain>
    </source>
</reference>
<dbReference type="SMART" id="SM00487">
    <property type="entry name" value="DEXDc"/>
    <property type="match status" value="1"/>
</dbReference>
<keyword evidence="2" id="KW-0547">Nucleotide-binding</keyword>
<dbReference type="AlphaFoldDB" id="A0A4S4KBY8"/>
<evidence type="ECO:0000313" key="11">
    <source>
        <dbReference type="EMBL" id="THG95516.1"/>
    </source>
</evidence>
<feature type="region of interest" description="Disordered" evidence="8">
    <location>
        <begin position="547"/>
        <end position="568"/>
    </location>
</feature>
<dbReference type="GO" id="GO:0005737">
    <property type="term" value="C:cytoplasm"/>
    <property type="evidence" value="ECO:0007669"/>
    <property type="project" value="TreeGrafter"/>
</dbReference>
<dbReference type="GO" id="GO:0009378">
    <property type="term" value="F:four-way junction helicase activity"/>
    <property type="evidence" value="ECO:0007669"/>
    <property type="project" value="TreeGrafter"/>
</dbReference>
<dbReference type="Pfam" id="PF00270">
    <property type="entry name" value="DEAD"/>
    <property type="match status" value="1"/>
</dbReference>